<sequence length="521" mass="58246">MRHQIYYKRQHRKCKYDHHFRKRGATTSIIVKESHNDKEIPIFQVWLLTTCHHQQPPSMAVPFHVNIIEQCSVSPPPDSIIPPISLPLTFFDIPWLLYPSNQTLFFFPKPMLKSTATTVISLLKQSLSVTLHHFHPLAGNISSPPPPAEPHIVYNKGDSVSLTIAESNANINNLSGNHPRKVANLYSLLPKLPIPSMTGDPHVTVVLPLLSIQVTLFRDLGYSIGVTVQQAAADERTLDQFMKCWASVCKSLLKEETFFGFKSKPWFDRSVILDPNSLKTTFLKQWWNRLNSLKVSHGEFDQNVVHATFILSSSDMNMIKHHILAKCKMINEDPPLHLSPYVSACSFIWICILKIEETHDSKVENTPLSLGFNAGGITRLGYEVPSSYFGNCIAFGRCSELGKELLGEDGVVFAAKAIGKEIKRLDMDVLGGAERWICEWDELNIRVLGSPKVDSYGMDFGWGKAVKVEKFSSSDQKGIGNVVSLCGSRDLKDGIEIGVVLSKAKMTKFTALFNGGLMELA</sequence>
<reference evidence="1 2" key="2">
    <citation type="journal article" date="2022" name="Mol. Ecol. Resour.">
        <title>The genomes of chicory, endive, great burdock and yacon provide insights into Asteraceae paleo-polyploidization history and plant inulin production.</title>
        <authorList>
            <person name="Fan W."/>
            <person name="Wang S."/>
            <person name="Wang H."/>
            <person name="Wang A."/>
            <person name="Jiang F."/>
            <person name="Liu H."/>
            <person name="Zhao H."/>
            <person name="Xu D."/>
            <person name="Zhang Y."/>
        </authorList>
    </citation>
    <scope>NUCLEOTIDE SEQUENCE [LARGE SCALE GENOMIC DNA]</scope>
    <source>
        <strain evidence="2">cv. Punajuju</strain>
        <tissue evidence="1">Leaves</tissue>
    </source>
</reference>
<organism evidence="1 2">
    <name type="scientific">Cichorium intybus</name>
    <name type="common">Chicory</name>
    <dbReference type="NCBI Taxonomy" id="13427"/>
    <lineage>
        <taxon>Eukaryota</taxon>
        <taxon>Viridiplantae</taxon>
        <taxon>Streptophyta</taxon>
        <taxon>Embryophyta</taxon>
        <taxon>Tracheophyta</taxon>
        <taxon>Spermatophyta</taxon>
        <taxon>Magnoliopsida</taxon>
        <taxon>eudicotyledons</taxon>
        <taxon>Gunneridae</taxon>
        <taxon>Pentapetalae</taxon>
        <taxon>asterids</taxon>
        <taxon>campanulids</taxon>
        <taxon>Asterales</taxon>
        <taxon>Asteraceae</taxon>
        <taxon>Cichorioideae</taxon>
        <taxon>Cichorieae</taxon>
        <taxon>Cichoriinae</taxon>
        <taxon>Cichorium</taxon>
    </lineage>
</organism>
<name>A0ACB9D054_CICIN</name>
<dbReference type="EMBL" id="CM042013">
    <property type="protein sequence ID" value="KAI3739988.1"/>
    <property type="molecule type" value="Genomic_DNA"/>
</dbReference>
<keyword evidence="2" id="KW-1185">Reference proteome</keyword>
<accession>A0ACB9D054</accession>
<protein>
    <submittedName>
        <fullName evidence="1">Uncharacterized protein</fullName>
    </submittedName>
</protein>
<proteinExistence type="predicted"/>
<comment type="caution">
    <text evidence="1">The sequence shown here is derived from an EMBL/GenBank/DDBJ whole genome shotgun (WGS) entry which is preliminary data.</text>
</comment>
<evidence type="ECO:0000313" key="1">
    <source>
        <dbReference type="EMBL" id="KAI3739988.1"/>
    </source>
</evidence>
<evidence type="ECO:0000313" key="2">
    <source>
        <dbReference type="Proteomes" id="UP001055811"/>
    </source>
</evidence>
<gene>
    <name evidence="1" type="ORF">L2E82_30403</name>
</gene>
<dbReference type="Proteomes" id="UP001055811">
    <property type="component" value="Linkage Group LG05"/>
</dbReference>
<reference evidence="2" key="1">
    <citation type="journal article" date="2022" name="Mol. Ecol. Resour.">
        <title>The genomes of chicory, endive, great burdock and yacon provide insights into Asteraceae palaeo-polyploidization history and plant inulin production.</title>
        <authorList>
            <person name="Fan W."/>
            <person name="Wang S."/>
            <person name="Wang H."/>
            <person name="Wang A."/>
            <person name="Jiang F."/>
            <person name="Liu H."/>
            <person name="Zhao H."/>
            <person name="Xu D."/>
            <person name="Zhang Y."/>
        </authorList>
    </citation>
    <scope>NUCLEOTIDE SEQUENCE [LARGE SCALE GENOMIC DNA]</scope>
    <source>
        <strain evidence="2">cv. Punajuju</strain>
    </source>
</reference>